<evidence type="ECO:0000313" key="3">
    <source>
        <dbReference type="Proteomes" id="UP001595699"/>
    </source>
</evidence>
<protein>
    <recommendedName>
        <fullName evidence="4">STAS domain-containing protein</fullName>
    </recommendedName>
</protein>
<evidence type="ECO:0008006" key="4">
    <source>
        <dbReference type="Google" id="ProtNLM"/>
    </source>
</evidence>
<dbReference type="EMBL" id="JBHRZH010000037">
    <property type="protein sequence ID" value="MFC3765406.1"/>
    <property type="molecule type" value="Genomic_DNA"/>
</dbReference>
<accession>A0ABV7YJP9</accession>
<sequence length="249" mass="27437">MTAWPTAIVRLTAQSKEPILVVDFFRPPPSRPLGNVLVEAVERTRRGHALYRLDVVGDLASCDTEEVPKLETLVAGYVEQIVRLDSPPVALVSDCAGAVLVDGLAAKLPTYGCHPATIRVAPARPSRLTLRMEFERLLHGLGAALEELPDVDFTSDPQAMLVTMVDRLRQVARQQTTSRPRQNPIQERIIEDLLARQRAWLSYLLTAESATMPVRRTGVDLEDTERPDLGDRILQAVGGTSDPCETSAR</sequence>
<dbReference type="Gene3D" id="3.40.50.1820">
    <property type="entry name" value="alpha/beta hydrolase"/>
    <property type="match status" value="1"/>
</dbReference>
<keyword evidence="3" id="KW-1185">Reference proteome</keyword>
<reference evidence="3" key="1">
    <citation type="journal article" date="2019" name="Int. J. Syst. Evol. Microbiol.">
        <title>The Global Catalogue of Microorganisms (GCM) 10K type strain sequencing project: providing services to taxonomists for standard genome sequencing and annotation.</title>
        <authorList>
            <consortium name="The Broad Institute Genomics Platform"/>
            <consortium name="The Broad Institute Genome Sequencing Center for Infectious Disease"/>
            <person name="Wu L."/>
            <person name="Ma J."/>
        </authorList>
    </citation>
    <scope>NUCLEOTIDE SEQUENCE [LARGE SCALE GENOMIC DNA]</scope>
    <source>
        <strain evidence="3">CGMCC 4.7241</strain>
    </source>
</reference>
<dbReference type="InterPro" id="IPR029058">
    <property type="entry name" value="AB_hydrolase_fold"/>
</dbReference>
<feature type="region of interest" description="Disordered" evidence="1">
    <location>
        <begin position="222"/>
        <end position="249"/>
    </location>
</feature>
<proteinExistence type="predicted"/>
<organism evidence="2 3">
    <name type="scientific">Tenggerimyces flavus</name>
    <dbReference type="NCBI Taxonomy" id="1708749"/>
    <lineage>
        <taxon>Bacteria</taxon>
        <taxon>Bacillati</taxon>
        <taxon>Actinomycetota</taxon>
        <taxon>Actinomycetes</taxon>
        <taxon>Propionibacteriales</taxon>
        <taxon>Nocardioidaceae</taxon>
        <taxon>Tenggerimyces</taxon>
    </lineage>
</organism>
<evidence type="ECO:0000256" key="1">
    <source>
        <dbReference type="SAM" id="MobiDB-lite"/>
    </source>
</evidence>
<gene>
    <name evidence="2" type="ORF">ACFOUW_31555</name>
</gene>
<comment type="caution">
    <text evidence="2">The sequence shown here is derived from an EMBL/GenBank/DDBJ whole genome shotgun (WGS) entry which is preliminary data.</text>
</comment>
<name>A0ABV7YJP9_9ACTN</name>
<dbReference type="Proteomes" id="UP001595699">
    <property type="component" value="Unassembled WGS sequence"/>
</dbReference>
<dbReference type="RefSeq" id="WP_205121212.1">
    <property type="nucleotide sequence ID" value="NZ_JAFBCM010000001.1"/>
</dbReference>
<evidence type="ECO:0000313" key="2">
    <source>
        <dbReference type="EMBL" id="MFC3765406.1"/>
    </source>
</evidence>